<evidence type="ECO:0000313" key="3">
    <source>
        <dbReference type="Proteomes" id="UP000465306"/>
    </source>
</evidence>
<evidence type="ECO:0000259" key="1">
    <source>
        <dbReference type="PROSITE" id="PS51819"/>
    </source>
</evidence>
<dbReference type="InterPro" id="IPR029068">
    <property type="entry name" value="Glyas_Bleomycin-R_OHBP_Dase"/>
</dbReference>
<dbReference type="Proteomes" id="UP000465306">
    <property type="component" value="Unassembled WGS sequence"/>
</dbReference>
<accession>A0ABQ1BPB6</accession>
<proteinExistence type="predicted"/>
<organism evidence="2 3">
    <name type="scientific">Mycobacterium kubicae</name>
    <dbReference type="NCBI Taxonomy" id="120959"/>
    <lineage>
        <taxon>Bacteria</taxon>
        <taxon>Bacillati</taxon>
        <taxon>Actinomycetota</taxon>
        <taxon>Actinomycetes</taxon>
        <taxon>Mycobacteriales</taxon>
        <taxon>Mycobacteriaceae</taxon>
        <taxon>Mycobacterium</taxon>
        <taxon>Mycobacterium simiae complex</taxon>
    </lineage>
</organism>
<dbReference type="CDD" id="cd06587">
    <property type="entry name" value="VOC"/>
    <property type="match status" value="1"/>
</dbReference>
<name>A0ABQ1BPB6_9MYCO</name>
<feature type="domain" description="VOC" evidence="1">
    <location>
        <begin position="8"/>
        <end position="134"/>
    </location>
</feature>
<comment type="caution">
    <text evidence="2">The sequence shown here is derived from an EMBL/GenBank/DDBJ whole genome shotgun (WGS) entry which is preliminary data.</text>
</comment>
<dbReference type="InterPro" id="IPR037523">
    <property type="entry name" value="VOC_core"/>
</dbReference>
<dbReference type="InterPro" id="IPR004360">
    <property type="entry name" value="Glyas_Fos-R_dOase_dom"/>
</dbReference>
<dbReference type="SUPFAM" id="SSF54593">
    <property type="entry name" value="Glyoxalase/Bleomycin resistance protein/Dihydroxybiphenyl dioxygenase"/>
    <property type="match status" value="1"/>
</dbReference>
<dbReference type="Gene3D" id="3.10.180.10">
    <property type="entry name" value="2,3-Dihydroxybiphenyl 1,2-Dioxygenase, domain 1"/>
    <property type="match status" value="1"/>
</dbReference>
<gene>
    <name evidence="2" type="ORF">MKUB_30260</name>
</gene>
<dbReference type="PROSITE" id="PS51819">
    <property type="entry name" value="VOC"/>
    <property type="match status" value="1"/>
</dbReference>
<reference evidence="2 3" key="1">
    <citation type="journal article" date="2019" name="Emerg. Microbes Infect.">
        <title>Comprehensive subspecies identification of 175 nontuberculous mycobacteria species based on 7547 genomic profiles.</title>
        <authorList>
            <person name="Matsumoto Y."/>
            <person name="Kinjo T."/>
            <person name="Motooka D."/>
            <person name="Nabeya D."/>
            <person name="Jung N."/>
            <person name="Uechi K."/>
            <person name="Horii T."/>
            <person name="Iida T."/>
            <person name="Fujita J."/>
            <person name="Nakamura S."/>
        </authorList>
    </citation>
    <scope>NUCLEOTIDE SEQUENCE [LARGE SCALE GENOMIC DNA]</scope>
    <source>
        <strain evidence="2 3">JCM 13573</strain>
    </source>
</reference>
<dbReference type="RefSeq" id="WP_241007825.1">
    <property type="nucleotide sequence ID" value="NZ_BLKU01000005.1"/>
</dbReference>
<dbReference type="Pfam" id="PF00903">
    <property type="entry name" value="Glyoxalase"/>
    <property type="match status" value="1"/>
</dbReference>
<evidence type="ECO:0000313" key="2">
    <source>
        <dbReference type="EMBL" id="GFG65536.1"/>
    </source>
</evidence>
<dbReference type="EMBL" id="BLKU01000005">
    <property type="protein sequence ID" value="GFG65536.1"/>
    <property type="molecule type" value="Genomic_DNA"/>
</dbReference>
<sequence>MSIELLVPTMEVGVVTTNLEPMVEFYENYLGLALQTELRFPTGVQRRYAIGKNVLKLVTYDQPPPSGVVPGGGYTQEGFRYISLFVKDIANVAKRLKESPYQVVEELTEFTAIPGWWWLFVTDPDGNWIELAGPREDTA</sequence>
<protein>
    <recommendedName>
        <fullName evidence="1">VOC domain-containing protein</fullName>
    </recommendedName>
</protein>
<keyword evidence="3" id="KW-1185">Reference proteome</keyword>